<feature type="domain" description="Transposase IS66 central" evidence="1">
    <location>
        <begin position="4"/>
        <end position="94"/>
    </location>
</feature>
<evidence type="ECO:0000259" key="1">
    <source>
        <dbReference type="Pfam" id="PF03050"/>
    </source>
</evidence>
<dbReference type="InterPro" id="IPR004291">
    <property type="entry name" value="Transposase_IS66_central"/>
</dbReference>
<protein>
    <recommendedName>
        <fullName evidence="1">Transposase IS66 central domain-containing protein</fullName>
    </recommendedName>
</protein>
<evidence type="ECO:0000313" key="2">
    <source>
        <dbReference type="EMBL" id="RHD42380.1"/>
    </source>
</evidence>
<gene>
    <name evidence="2" type="ORF">DW794_20360</name>
</gene>
<evidence type="ECO:0000313" key="3">
    <source>
        <dbReference type="Proteomes" id="UP000284689"/>
    </source>
</evidence>
<proteinExistence type="predicted"/>
<organism evidence="2 3">
    <name type="scientific">Bacteroides caccae</name>
    <dbReference type="NCBI Taxonomy" id="47678"/>
    <lineage>
        <taxon>Bacteria</taxon>
        <taxon>Pseudomonadati</taxon>
        <taxon>Bacteroidota</taxon>
        <taxon>Bacteroidia</taxon>
        <taxon>Bacteroidales</taxon>
        <taxon>Bacteroidaceae</taxon>
        <taxon>Bacteroides</taxon>
    </lineage>
</organism>
<dbReference type="EMBL" id="QSJD01000051">
    <property type="protein sequence ID" value="RHD42380.1"/>
    <property type="molecule type" value="Genomic_DNA"/>
</dbReference>
<dbReference type="Pfam" id="PF03050">
    <property type="entry name" value="DDE_Tnp_IS66"/>
    <property type="match status" value="1"/>
</dbReference>
<comment type="caution">
    <text evidence="2">The sequence shown here is derived from an EMBL/GenBank/DDBJ whole genome shotgun (WGS) entry which is preliminary data.</text>
</comment>
<sequence>MGRSKVTESLISEVLTKYFEVGMTIGDIELWLKDMGVNFSHATVVGWIEQAVKILEPQDKPLQREIITDGYMHSDESTVKTCDARLSGKGETEKDVEPEEHYSKRWIFCHYSPKWNLIQFVFHERGR</sequence>
<name>A0A414F796_9BACE</name>
<dbReference type="Proteomes" id="UP000284689">
    <property type="component" value="Unassembled WGS sequence"/>
</dbReference>
<dbReference type="AlphaFoldDB" id="A0A414F796"/>
<reference evidence="2 3" key="1">
    <citation type="submission" date="2018-08" db="EMBL/GenBank/DDBJ databases">
        <title>A genome reference for cultivated species of the human gut microbiota.</title>
        <authorList>
            <person name="Zou Y."/>
            <person name="Xue W."/>
            <person name="Luo G."/>
        </authorList>
    </citation>
    <scope>NUCLEOTIDE SEQUENCE [LARGE SCALE GENOMIC DNA]</scope>
    <source>
        <strain evidence="2 3">AM31-16AC</strain>
    </source>
</reference>
<dbReference type="RefSeq" id="WP_122265149.1">
    <property type="nucleotide sequence ID" value="NZ_CAXYLJ010000041.1"/>
</dbReference>
<accession>A0A414F796</accession>